<evidence type="ECO:0000313" key="3">
    <source>
        <dbReference type="Proteomes" id="UP000809273"/>
    </source>
</evidence>
<dbReference type="InterPro" id="IPR050570">
    <property type="entry name" value="Cell_wall_metabolism_enzyme"/>
</dbReference>
<evidence type="ECO:0000259" key="1">
    <source>
        <dbReference type="Pfam" id="PF01551"/>
    </source>
</evidence>
<reference evidence="2" key="2">
    <citation type="submission" date="2021-01" db="EMBL/GenBank/DDBJ databases">
        <authorList>
            <person name="Hahn C.R."/>
            <person name="Youssef N.H."/>
            <person name="Elshahed M."/>
        </authorList>
    </citation>
    <scope>NUCLEOTIDE SEQUENCE</scope>
    <source>
        <strain evidence="2">Zod_Metabat.24</strain>
    </source>
</reference>
<accession>A0A9D8KIR9</accession>
<dbReference type="Gene3D" id="2.70.70.10">
    <property type="entry name" value="Glucose Permease (Domain IIA)"/>
    <property type="match status" value="1"/>
</dbReference>
<dbReference type="SUPFAM" id="SSF51261">
    <property type="entry name" value="Duplicated hybrid motif"/>
    <property type="match status" value="1"/>
</dbReference>
<reference evidence="2" key="1">
    <citation type="journal article" date="2021" name="Environ. Microbiol.">
        <title>Genomic characterization of three novel Desulfobacterota classes expand the metabolic and phylogenetic diversity of the phylum.</title>
        <authorList>
            <person name="Murphy C.L."/>
            <person name="Biggerstaff J."/>
            <person name="Eichhorn A."/>
            <person name="Ewing E."/>
            <person name="Shahan R."/>
            <person name="Soriano D."/>
            <person name="Stewart S."/>
            <person name="VanMol K."/>
            <person name="Walker R."/>
            <person name="Walters P."/>
            <person name="Elshahed M.S."/>
            <person name="Youssef N.H."/>
        </authorList>
    </citation>
    <scope>NUCLEOTIDE SEQUENCE</scope>
    <source>
        <strain evidence="2">Zod_Metabat.24</strain>
    </source>
</reference>
<dbReference type="Pfam" id="PF01551">
    <property type="entry name" value="Peptidase_M23"/>
    <property type="match status" value="1"/>
</dbReference>
<dbReference type="InterPro" id="IPR011055">
    <property type="entry name" value="Dup_hybrid_motif"/>
</dbReference>
<gene>
    <name evidence="2" type="ORF">JW984_15140</name>
</gene>
<dbReference type="AlphaFoldDB" id="A0A9D8KIR9"/>
<protein>
    <submittedName>
        <fullName evidence="2">M23 family metallopeptidase</fullName>
    </submittedName>
</protein>
<proteinExistence type="predicted"/>
<name>A0A9D8KIR9_9DELT</name>
<dbReference type="GO" id="GO:0004222">
    <property type="term" value="F:metalloendopeptidase activity"/>
    <property type="evidence" value="ECO:0007669"/>
    <property type="project" value="TreeGrafter"/>
</dbReference>
<dbReference type="PANTHER" id="PTHR21666:SF270">
    <property type="entry name" value="MUREIN HYDROLASE ACTIVATOR ENVC"/>
    <property type="match status" value="1"/>
</dbReference>
<feature type="domain" description="M23ase beta-sheet core" evidence="1">
    <location>
        <begin position="88"/>
        <end position="183"/>
    </location>
</feature>
<comment type="caution">
    <text evidence="2">The sequence shown here is derived from an EMBL/GenBank/DDBJ whole genome shotgun (WGS) entry which is preliminary data.</text>
</comment>
<dbReference type="PANTHER" id="PTHR21666">
    <property type="entry name" value="PEPTIDASE-RELATED"/>
    <property type="match status" value="1"/>
</dbReference>
<evidence type="ECO:0000313" key="2">
    <source>
        <dbReference type="EMBL" id="MBN1574530.1"/>
    </source>
</evidence>
<dbReference type="EMBL" id="JAFGIX010000082">
    <property type="protein sequence ID" value="MBN1574530.1"/>
    <property type="molecule type" value="Genomic_DNA"/>
</dbReference>
<dbReference type="CDD" id="cd12797">
    <property type="entry name" value="M23_peptidase"/>
    <property type="match status" value="1"/>
</dbReference>
<organism evidence="2 3">
    <name type="scientific">Candidatus Zymogenus saltonus</name>
    <dbReference type="NCBI Taxonomy" id="2844893"/>
    <lineage>
        <taxon>Bacteria</taxon>
        <taxon>Deltaproteobacteria</taxon>
        <taxon>Candidatus Zymogenia</taxon>
        <taxon>Candidatus Zymogeniales</taxon>
        <taxon>Candidatus Zymogenaceae</taxon>
        <taxon>Candidatus Zymogenus</taxon>
    </lineage>
</organism>
<dbReference type="Proteomes" id="UP000809273">
    <property type="component" value="Unassembled WGS sequence"/>
</dbReference>
<sequence length="189" mass="21423">MRRRLFIQLFFITIPEVLYAQDWGFLGEWSEAVDRDAEVREIINANIASIRSLAEDEFIDRVPSIWPCPGRITSGFGYRIHPRHGCLKFHAGVDIANRIGTPVVATGGGRVMYTGWHDDLGLYVKVRHTDRLVTKYGHLDKILVKIGDEVVRGDRIGTVGTTGWVTGPHTHYEILIDGVNVNPVEWMER</sequence>
<dbReference type="InterPro" id="IPR016047">
    <property type="entry name" value="M23ase_b-sheet_dom"/>
</dbReference>